<sequence length="183" mass="21097">MFKLETERLLLRDMQLADEDAFVMMSQDAKYQRFYDEGDCKPEKYRELTQLFVTQAMESPRMSYQLAVECKETGQFIGTVCLRLEDNGQASMGCAFSRAAQGRKLSFEAAQALANFGFANLSLHRIYAETISENLPAIRLCQSLGMRKEAHFREHRYFKGKWWDTVVLAVLRKEWLASLPVTA</sequence>
<dbReference type="EMBL" id="UHIP01000002">
    <property type="protein sequence ID" value="SUQ27375.1"/>
    <property type="molecule type" value="Genomic_DNA"/>
</dbReference>
<gene>
    <name evidence="2" type="ORF">AL536_03320</name>
    <name evidence="3" type="ORF">NCTC11327_04250</name>
</gene>
<dbReference type="EMBL" id="CP014034">
    <property type="protein sequence ID" value="AMF92523.1"/>
    <property type="molecule type" value="Genomic_DNA"/>
</dbReference>
<dbReference type="Pfam" id="PF13302">
    <property type="entry name" value="Acetyltransf_3"/>
    <property type="match status" value="1"/>
</dbReference>
<dbReference type="InterPro" id="IPR000182">
    <property type="entry name" value="GNAT_dom"/>
</dbReference>
<evidence type="ECO:0000313" key="3">
    <source>
        <dbReference type="EMBL" id="SUQ27375.1"/>
    </source>
</evidence>
<feature type="domain" description="N-acetyltransferase" evidence="1">
    <location>
        <begin position="9"/>
        <end position="164"/>
    </location>
</feature>
<dbReference type="KEGG" id="vfl:AL536_03320"/>
<dbReference type="Proteomes" id="UP000254626">
    <property type="component" value="Unassembled WGS sequence"/>
</dbReference>
<dbReference type="Proteomes" id="UP000057088">
    <property type="component" value="Chromosome 1"/>
</dbReference>
<reference evidence="4" key="1">
    <citation type="submission" date="2015-12" db="EMBL/GenBank/DDBJ databases">
        <title>FDA dAtabase for Regulatory Grade micrObial Sequences (FDA-ARGOS): Supporting development and validation of Infectious Disease Dx tests.</title>
        <authorList>
            <person name="Hoffmann M."/>
            <person name="Allard M."/>
            <person name="Evans P."/>
            <person name="Brown E."/>
            <person name="Tallon L.J."/>
            <person name="Sadzewicz L."/>
            <person name="Sengamalay N."/>
            <person name="Ott S."/>
            <person name="Godinez A."/>
            <person name="Nagaraj S."/>
            <person name="Vyas G."/>
            <person name="Aluvathingal J."/>
            <person name="Nadendla S."/>
            <person name="Geyer C."/>
            <person name="Sichtig H."/>
        </authorList>
    </citation>
    <scope>NUCLEOTIDE SEQUENCE [LARGE SCALE GENOMIC DNA]</scope>
    <source>
        <strain evidence="4">ATCC 33809</strain>
    </source>
</reference>
<evidence type="ECO:0000259" key="1">
    <source>
        <dbReference type="PROSITE" id="PS51186"/>
    </source>
</evidence>
<accession>A0AAX2LXN6</accession>
<dbReference type="SUPFAM" id="SSF55729">
    <property type="entry name" value="Acyl-CoA N-acyltransferases (Nat)"/>
    <property type="match status" value="1"/>
</dbReference>
<dbReference type="RefSeq" id="WP_061055601.1">
    <property type="nucleotide sequence ID" value="NZ_CABLBX010000012.1"/>
</dbReference>
<dbReference type="Gene3D" id="3.40.630.30">
    <property type="match status" value="1"/>
</dbReference>
<reference evidence="3 5" key="3">
    <citation type="submission" date="2018-06" db="EMBL/GenBank/DDBJ databases">
        <authorList>
            <consortium name="Pathogen Informatics"/>
            <person name="Doyle S."/>
        </authorList>
    </citation>
    <scope>NUCLEOTIDE SEQUENCE [LARGE SCALE GENOMIC DNA]</scope>
    <source>
        <strain evidence="3 5">NCTC11327</strain>
    </source>
</reference>
<keyword evidence="4" id="KW-1185">Reference proteome</keyword>
<dbReference type="PANTHER" id="PTHR43792">
    <property type="entry name" value="GNAT FAMILY, PUTATIVE (AFU_ORTHOLOGUE AFUA_3G00765)-RELATED-RELATED"/>
    <property type="match status" value="1"/>
</dbReference>
<proteinExistence type="predicted"/>
<protein>
    <submittedName>
        <fullName evidence="2 3">Acetyltransferase</fullName>
    </submittedName>
</protein>
<dbReference type="InterPro" id="IPR016181">
    <property type="entry name" value="Acyl_CoA_acyltransferase"/>
</dbReference>
<evidence type="ECO:0000313" key="2">
    <source>
        <dbReference type="EMBL" id="AMF92523.1"/>
    </source>
</evidence>
<evidence type="ECO:0000313" key="5">
    <source>
        <dbReference type="Proteomes" id="UP000254626"/>
    </source>
</evidence>
<dbReference type="PROSITE" id="PS51186">
    <property type="entry name" value="GNAT"/>
    <property type="match status" value="1"/>
</dbReference>
<dbReference type="AlphaFoldDB" id="A0AAX2LXN6"/>
<name>A0AAX2LXN6_VIBFL</name>
<reference evidence="2" key="2">
    <citation type="submission" date="2018-01" db="EMBL/GenBank/DDBJ databases">
        <title>FDA dAtabase for Regulatory Grade micrObial Sequences (FDA-ARGOS): Supporting development and validation of Infectious Disease Dx tests.</title>
        <authorList>
            <person name="Hoffmann M."/>
            <person name="Allard M."/>
            <person name="Evans P."/>
            <person name="Brown E."/>
            <person name="Tallon L."/>
            <person name="Sadzewicz L."/>
            <person name="Sengamalay N."/>
            <person name="Ott S."/>
            <person name="Godinez A."/>
            <person name="Nagaraj S."/>
            <person name="Vyas G."/>
            <person name="Aluvathingal J."/>
            <person name="Nadendla S."/>
            <person name="Geyer C."/>
            <person name="Sichtig H."/>
        </authorList>
    </citation>
    <scope>NUCLEOTIDE SEQUENCE</scope>
    <source>
        <strain evidence="2">ATCC 33809</strain>
    </source>
</reference>
<dbReference type="PANTHER" id="PTHR43792:SF1">
    <property type="entry name" value="N-ACETYLTRANSFERASE DOMAIN-CONTAINING PROTEIN"/>
    <property type="match status" value="1"/>
</dbReference>
<organism evidence="3 5">
    <name type="scientific">Vibrio fluvialis</name>
    <dbReference type="NCBI Taxonomy" id="676"/>
    <lineage>
        <taxon>Bacteria</taxon>
        <taxon>Pseudomonadati</taxon>
        <taxon>Pseudomonadota</taxon>
        <taxon>Gammaproteobacteria</taxon>
        <taxon>Vibrionales</taxon>
        <taxon>Vibrionaceae</taxon>
        <taxon>Vibrio</taxon>
    </lineage>
</organism>
<dbReference type="GeneID" id="29383458"/>
<evidence type="ECO:0000313" key="4">
    <source>
        <dbReference type="Proteomes" id="UP000057088"/>
    </source>
</evidence>
<dbReference type="InterPro" id="IPR051531">
    <property type="entry name" value="N-acetyltransferase"/>
</dbReference>
<dbReference type="GO" id="GO:0016747">
    <property type="term" value="F:acyltransferase activity, transferring groups other than amino-acyl groups"/>
    <property type="evidence" value="ECO:0007669"/>
    <property type="project" value="InterPro"/>
</dbReference>